<reference evidence="2" key="1">
    <citation type="submission" date="2020-02" db="EMBL/GenBank/DDBJ databases">
        <authorList>
            <person name="Meier V. D."/>
        </authorList>
    </citation>
    <scope>NUCLEOTIDE SEQUENCE</scope>
    <source>
        <strain evidence="2">AVDCRST_MAG83</strain>
    </source>
</reference>
<dbReference type="AlphaFoldDB" id="A0A6J4J7I0"/>
<sequence length="278" mass="28660">WAAPVSADTTRLAPATSAAKRSSGTSPATTAGSGSPAASATASARARSPALPVSRTWWPAPASALETAAKRSTGHSRLPYAAPTCTTTAPGAELSSSGMRRRRSSGSAGTPCQETRPAHRCRSWTPSCQGGPSHPGERWPMRRAGAISSSRPRLSGPLPWRLTAMSMLPGARSRGSSSPCVGSSSSTASVSATIGASQAWAAYRMRCPGNARRSPRSAGTATRRSPSFRARRASSSGRPSGCGDAARFDAMAPSLQRKRAQGRALPAAGRKEVCLQVF</sequence>
<name>A0A6J4J7I0_9MICC</name>
<proteinExistence type="predicted"/>
<dbReference type="EMBL" id="CADCTE010000172">
    <property type="protein sequence ID" value="CAA9270035.1"/>
    <property type="molecule type" value="Genomic_DNA"/>
</dbReference>
<feature type="non-terminal residue" evidence="2">
    <location>
        <position position="278"/>
    </location>
</feature>
<organism evidence="2">
    <name type="scientific">uncultured Arthrobacter sp</name>
    <dbReference type="NCBI Taxonomy" id="114050"/>
    <lineage>
        <taxon>Bacteria</taxon>
        <taxon>Bacillati</taxon>
        <taxon>Actinomycetota</taxon>
        <taxon>Actinomycetes</taxon>
        <taxon>Micrococcales</taxon>
        <taxon>Micrococcaceae</taxon>
        <taxon>Arthrobacter</taxon>
        <taxon>environmental samples</taxon>
    </lineage>
</organism>
<evidence type="ECO:0000256" key="1">
    <source>
        <dbReference type="SAM" id="MobiDB-lite"/>
    </source>
</evidence>
<feature type="region of interest" description="Disordered" evidence="1">
    <location>
        <begin position="68"/>
        <end position="158"/>
    </location>
</feature>
<feature type="compositionally biased region" description="Low complexity" evidence="1">
    <location>
        <begin position="223"/>
        <end position="241"/>
    </location>
</feature>
<feature type="compositionally biased region" description="Low complexity" evidence="1">
    <location>
        <begin position="148"/>
        <end position="158"/>
    </location>
</feature>
<feature type="region of interest" description="Disordered" evidence="1">
    <location>
        <begin position="1"/>
        <end position="52"/>
    </location>
</feature>
<feature type="region of interest" description="Disordered" evidence="1">
    <location>
        <begin position="208"/>
        <end position="246"/>
    </location>
</feature>
<feature type="non-terminal residue" evidence="2">
    <location>
        <position position="1"/>
    </location>
</feature>
<evidence type="ECO:0000313" key="2">
    <source>
        <dbReference type="EMBL" id="CAA9270035.1"/>
    </source>
</evidence>
<protein>
    <submittedName>
        <fullName evidence="2">Uncharacterized protein</fullName>
    </submittedName>
</protein>
<feature type="compositionally biased region" description="Low complexity" evidence="1">
    <location>
        <begin position="79"/>
        <end position="98"/>
    </location>
</feature>
<accession>A0A6J4J7I0</accession>
<feature type="compositionally biased region" description="Low complexity" evidence="1">
    <location>
        <begin position="21"/>
        <end position="50"/>
    </location>
</feature>
<gene>
    <name evidence="2" type="ORF">AVDCRST_MAG83-3477</name>
</gene>